<gene>
    <name evidence="4" type="primary">LOC113720290</name>
</gene>
<dbReference type="PANTHER" id="PTHR33116:SF80">
    <property type="entry name" value="REVERSE TRANSCRIPTASE ZINC-BINDING DOMAIN-CONTAINING PROTEIN"/>
    <property type="match status" value="1"/>
</dbReference>
<dbReference type="Gene3D" id="3.60.10.10">
    <property type="entry name" value="Endonuclease/exonuclease/phosphatase"/>
    <property type="match status" value="1"/>
</dbReference>
<dbReference type="GO" id="GO:0004523">
    <property type="term" value="F:RNA-DNA hybrid ribonuclease activity"/>
    <property type="evidence" value="ECO:0007669"/>
    <property type="project" value="InterPro"/>
</dbReference>
<reference evidence="3" key="1">
    <citation type="journal article" date="2025" name="Foods">
        <title>Unveiling the Microbial Signatures of Arabica Coffee Cherries: Insights into Ripeness Specific Diversity, Functional Traits, and Implications for Quality and Safety.</title>
        <authorList>
            <consortium name="RefSeq"/>
            <person name="Tenea G.N."/>
            <person name="Cifuentes V."/>
            <person name="Reyes P."/>
            <person name="Cevallos-Vallejos M."/>
        </authorList>
    </citation>
    <scope>NUCLEOTIDE SEQUENCE [LARGE SCALE GENOMIC DNA]</scope>
</reference>
<evidence type="ECO:0000259" key="2">
    <source>
        <dbReference type="PROSITE" id="PS50878"/>
    </source>
</evidence>
<protein>
    <recommendedName>
        <fullName evidence="2">Reverse transcriptase domain-containing protein</fullName>
    </recommendedName>
</protein>
<dbReference type="InterPro" id="IPR044730">
    <property type="entry name" value="RNase_H-like_dom_plant"/>
</dbReference>
<feature type="domain" description="Reverse transcriptase" evidence="2">
    <location>
        <begin position="801"/>
        <end position="1079"/>
    </location>
</feature>
<dbReference type="GeneID" id="113720290"/>
<evidence type="ECO:0000313" key="4">
    <source>
        <dbReference type="RefSeq" id="XP_027101008.2"/>
    </source>
</evidence>
<sequence length="1694" mass="190680">MLVSKWTLDFKAHQDATFAPVWVSLPSLPLPLFNKMYIAKLAGLLGRFLKIDSATLALKRPSVARVLVEMDVSVSPPHRIWIGEDQEGFWQSVEYENWPKFCGFYTRFGHEVGECFRKNPDLIPTKPLGKKVDKAVAVYRPKVTAGQATSARACPDILIMEPGVDTHDLEVPKADMGQAAHNHAEEHCDPGLASLEAAAGDQTILEEFRGGAEFGGDSVAAAGLEGVAAVALMDMDALEVDSPKILVSRTDDCEREVGGQEARCVPSSNTFAVLQALADKEFQDFERTPSRSEAHAPTTRPKHRRQYSDGDIPGEVAQWANLKEFHRVLHQRLSPDQMATGGMLDGVQGAAAQVEQQEAVGKVLLEPLSDTPQLEVVRRFLGFDRASVALNNKVWVFWYDELSLCFREMAEQLLHMGISFPSGCSIQLSAVYARCSRVGRRDPWAAMEELAGSVRGPWLLAGDFNVITTVEERAGGSPANARNIEEFNAAIGTYGLAEVPFDGSLFTWTNGRMWQRLDRALMNRDWAEGYDLSHVSHLSRGRSDHALLVITANNGRKGKSSFKFLNVWQRHSGFMEVVRQGWAMPVEGLGMPKFHNKLWAVKGCLQTWNVQVFGNVFNKVKEAEAVMKQREEHFDKERDSVSRAELQEAKAAYARSLAVECEYRRQKSGIKWLQVGDANSAYFHSRCRQRRSYNFVARIKEQSGARLEDIHDIRRSAVGFFSSLFASEQHGFLPPALPFSLPQLTSADNDRLGALPGMEELKGVVFALDADSAPGPDGFGAGFYQVCWDIINSDLLEAVQAFFQGMRLPRCFTSTSIILLPKVAGAGQWKDFRPISLCNVCSKIISKLVSDRLATVLPTLISPWQTGFVPGRGITDNILLTQELVVDLDRRLRHPNLMLKLDMEKAYDRVEWPFLLFMLRKFGFAEHVVDIIFRLVSNNWFSVLVNGEPSGFFKSTRGVRQGDPVSPGLFVLIAEFLGRGLHHLLDSQPHRRFVSAGTVVPYLAFADDMLIFTRCSEECLSALKGFLSDYQEASGQRVNVTKSSFFLPSWASPGQEQLVHRGLGFNRQTFPFTYLGAPIYKGRRCGILFDGIVSKMRSRLEHRSTNLLSFGGKLVLARHVLASLPMYLLQVLDPPKAVLTRLGVLCNSFLWDQNGERRIHWSSWDNLCFPVDEGGLGFRSFRDMARAFSAKLWWRFRLGTSVWAEFMHAKYVNGCHPADAAPVRPSAIWRRLQAIRPMVEPSIRWCLGDGLVDFWKDRWVLHEPLESVVVRPDHPHFLVSEFITLDGWDELRLAQWVPSFVIQAIKDTPFDVSQKDRMVWLPSPTGCFSVKSAWEVLRQRRQYSLVDSLLWFSVLPMKMSFLAWRVMRNFLPLDVTLRSRGLSCPSRCGCCYLEEEDLLHVFFKGPVASEVWRRMSARFGFRLSNCLGMASVFKAWYWTAAIPSKDHIRTFMPVVVCWFLWSARNQERFRGVHWGSDRVICEVDQFLEGLGKANLFRRSHFNGDVDCDLLRLVTTPRRRRIPRAVMWEKPPFGLLKLNSDASVKHGRATGGGLVRDYQGKMIFAFYKEFGDYNVLEAEGLALLFGLQLCSQRGLRPSLVEVDSKALVQLVVSGVLAKWPLCNCLRKIRSLLEGFSATIAHVFREANSAADRLAEMGAIGVTEYDQFQELPAIVRASVVLDSRSVPGVRWISEGV</sequence>
<feature type="compositionally biased region" description="Basic and acidic residues" evidence="1">
    <location>
        <begin position="284"/>
        <end position="294"/>
    </location>
</feature>
<dbReference type="InterPro" id="IPR043502">
    <property type="entry name" value="DNA/RNA_pol_sf"/>
</dbReference>
<dbReference type="SUPFAM" id="SSF56219">
    <property type="entry name" value="DNase I-like"/>
    <property type="match status" value="1"/>
</dbReference>
<dbReference type="Pfam" id="PF00078">
    <property type="entry name" value="RVT_1"/>
    <property type="match status" value="1"/>
</dbReference>
<dbReference type="Proteomes" id="UP001652660">
    <property type="component" value="Chromosome 4c"/>
</dbReference>
<dbReference type="InterPro" id="IPR002156">
    <property type="entry name" value="RNaseH_domain"/>
</dbReference>
<dbReference type="InterPro" id="IPR036691">
    <property type="entry name" value="Endo/exonu/phosph_ase_sf"/>
</dbReference>
<dbReference type="OrthoDB" id="1741802at2759"/>
<evidence type="ECO:0000313" key="3">
    <source>
        <dbReference type="Proteomes" id="UP001652660"/>
    </source>
</evidence>
<dbReference type="CDD" id="cd01650">
    <property type="entry name" value="RT_nLTR_like"/>
    <property type="match status" value="1"/>
</dbReference>
<feature type="region of interest" description="Disordered" evidence="1">
    <location>
        <begin position="284"/>
        <end position="310"/>
    </location>
</feature>
<dbReference type="SUPFAM" id="SSF53098">
    <property type="entry name" value="Ribonuclease H-like"/>
    <property type="match status" value="1"/>
</dbReference>
<dbReference type="PROSITE" id="PS50878">
    <property type="entry name" value="RT_POL"/>
    <property type="match status" value="1"/>
</dbReference>
<dbReference type="Pfam" id="PF13456">
    <property type="entry name" value="RVT_3"/>
    <property type="match status" value="1"/>
</dbReference>
<dbReference type="InterPro" id="IPR026960">
    <property type="entry name" value="RVT-Znf"/>
</dbReference>
<keyword evidence="3" id="KW-1185">Reference proteome</keyword>
<dbReference type="GO" id="GO:0003676">
    <property type="term" value="F:nucleic acid binding"/>
    <property type="evidence" value="ECO:0007669"/>
    <property type="project" value="InterPro"/>
</dbReference>
<dbReference type="CDD" id="cd06222">
    <property type="entry name" value="RNase_H_like"/>
    <property type="match status" value="1"/>
</dbReference>
<dbReference type="PANTHER" id="PTHR33116">
    <property type="entry name" value="REVERSE TRANSCRIPTASE ZINC-BINDING DOMAIN-CONTAINING PROTEIN-RELATED-RELATED"/>
    <property type="match status" value="1"/>
</dbReference>
<reference evidence="4" key="2">
    <citation type="submission" date="2025-08" db="UniProtKB">
        <authorList>
            <consortium name="RefSeq"/>
        </authorList>
    </citation>
    <scope>IDENTIFICATION</scope>
    <source>
        <tissue evidence="4">Leaves</tissue>
    </source>
</reference>
<evidence type="ECO:0000256" key="1">
    <source>
        <dbReference type="SAM" id="MobiDB-lite"/>
    </source>
</evidence>
<organism evidence="3 4">
    <name type="scientific">Coffea arabica</name>
    <name type="common">Arabian coffee</name>
    <dbReference type="NCBI Taxonomy" id="13443"/>
    <lineage>
        <taxon>Eukaryota</taxon>
        <taxon>Viridiplantae</taxon>
        <taxon>Streptophyta</taxon>
        <taxon>Embryophyta</taxon>
        <taxon>Tracheophyta</taxon>
        <taxon>Spermatophyta</taxon>
        <taxon>Magnoliopsida</taxon>
        <taxon>eudicotyledons</taxon>
        <taxon>Gunneridae</taxon>
        <taxon>Pentapetalae</taxon>
        <taxon>asterids</taxon>
        <taxon>lamiids</taxon>
        <taxon>Gentianales</taxon>
        <taxon>Rubiaceae</taxon>
        <taxon>Ixoroideae</taxon>
        <taxon>Gardenieae complex</taxon>
        <taxon>Bertiereae - Coffeeae clade</taxon>
        <taxon>Coffeeae</taxon>
        <taxon>Coffea</taxon>
    </lineage>
</organism>
<proteinExistence type="predicted"/>
<dbReference type="InterPro" id="IPR012337">
    <property type="entry name" value="RNaseH-like_sf"/>
</dbReference>
<dbReference type="SUPFAM" id="SSF56672">
    <property type="entry name" value="DNA/RNA polymerases"/>
    <property type="match status" value="1"/>
</dbReference>
<dbReference type="RefSeq" id="XP_027101008.2">
    <property type="nucleotide sequence ID" value="XM_027245207.2"/>
</dbReference>
<dbReference type="Gene3D" id="3.30.420.10">
    <property type="entry name" value="Ribonuclease H-like superfamily/Ribonuclease H"/>
    <property type="match status" value="1"/>
</dbReference>
<accession>A0A6P6VDI1</accession>
<dbReference type="InterPro" id="IPR036397">
    <property type="entry name" value="RNaseH_sf"/>
</dbReference>
<name>A0A6P6VDI1_COFAR</name>
<dbReference type="InterPro" id="IPR000477">
    <property type="entry name" value="RT_dom"/>
</dbReference>
<dbReference type="Pfam" id="PF13966">
    <property type="entry name" value="zf-RVT"/>
    <property type="match status" value="1"/>
</dbReference>